<evidence type="ECO:0000256" key="1">
    <source>
        <dbReference type="ARBA" id="ARBA00022563"/>
    </source>
</evidence>
<dbReference type="KEGG" id="awe:JG540_03950"/>
<sequence length="115" mass="11775">MGPTFGIKGGPAMYGADGVSWAPAAARQVEAWQAEGWGSLPVLVARTPLSLTADPQAKGAPTGWQLPVREVRLAAGAGYVYALCGSVSTMPGLPSHPAAHDIDVDPATGQVLNLR</sequence>
<dbReference type="GO" id="GO:0005524">
    <property type="term" value="F:ATP binding"/>
    <property type="evidence" value="ECO:0007669"/>
    <property type="project" value="UniProtKB-KW"/>
</dbReference>
<evidence type="ECO:0000256" key="4">
    <source>
        <dbReference type="ARBA" id="ARBA00022840"/>
    </source>
</evidence>
<organism evidence="5 6">
    <name type="scientific">Actinomyces weissii</name>
    <dbReference type="NCBI Taxonomy" id="675090"/>
    <lineage>
        <taxon>Bacteria</taxon>
        <taxon>Bacillati</taxon>
        <taxon>Actinomycetota</taxon>
        <taxon>Actinomycetes</taxon>
        <taxon>Actinomycetales</taxon>
        <taxon>Actinomycetaceae</taxon>
        <taxon>Actinomyces</taxon>
    </lineage>
</organism>
<keyword evidence="4" id="KW-0067">ATP-binding</keyword>
<dbReference type="GO" id="GO:0004329">
    <property type="term" value="F:formate-tetrahydrofolate ligase activity"/>
    <property type="evidence" value="ECO:0007669"/>
    <property type="project" value="InterPro"/>
</dbReference>
<proteinExistence type="predicted"/>
<evidence type="ECO:0000256" key="2">
    <source>
        <dbReference type="ARBA" id="ARBA00022598"/>
    </source>
</evidence>
<dbReference type="Gene3D" id="3.10.410.10">
    <property type="entry name" value="Formyltetrahydrofolate synthetase, domain 3"/>
    <property type="match status" value="1"/>
</dbReference>
<protein>
    <submittedName>
        <fullName evidence="5">Formate--tetrahydrofolate ligase</fullName>
    </submittedName>
</protein>
<name>A0A7T7S2S9_9ACTO</name>
<dbReference type="AlphaFoldDB" id="A0A7T7S2S9"/>
<dbReference type="EMBL" id="CP066802">
    <property type="protein sequence ID" value="QQM68010.1"/>
    <property type="molecule type" value="Genomic_DNA"/>
</dbReference>
<dbReference type="SUPFAM" id="SSF52540">
    <property type="entry name" value="P-loop containing nucleoside triphosphate hydrolases"/>
    <property type="match status" value="1"/>
</dbReference>
<gene>
    <name evidence="5" type="ORF">JG540_03950</name>
</gene>
<reference evidence="5 6" key="1">
    <citation type="submission" date="2020-12" db="EMBL/GenBank/DDBJ databases">
        <authorList>
            <person name="Zhou J."/>
        </authorList>
    </citation>
    <scope>NUCLEOTIDE SEQUENCE [LARGE SCALE GENOMIC DNA]</scope>
    <source>
        <strain evidence="5 6">CCUG 61299</strain>
    </source>
</reference>
<accession>A0A7T7S2S9</accession>
<dbReference type="Proteomes" id="UP000595895">
    <property type="component" value="Chromosome"/>
</dbReference>
<evidence type="ECO:0000256" key="3">
    <source>
        <dbReference type="ARBA" id="ARBA00022741"/>
    </source>
</evidence>
<keyword evidence="1" id="KW-0554">One-carbon metabolism</keyword>
<evidence type="ECO:0000313" key="6">
    <source>
        <dbReference type="Proteomes" id="UP000595895"/>
    </source>
</evidence>
<dbReference type="InterPro" id="IPR027417">
    <property type="entry name" value="P-loop_NTPase"/>
</dbReference>
<dbReference type="GO" id="GO:0006730">
    <property type="term" value="P:one-carbon metabolic process"/>
    <property type="evidence" value="ECO:0007669"/>
    <property type="project" value="UniProtKB-KW"/>
</dbReference>
<keyword evidence="2 5" id="KW-0436">Ligase</keyword>
<keyword evidence="6" id="KW-1185">Reference proteome</keyword>
<dbReference type="Pfam" id="PF01268">
    <property type="entry name" value="FTHFS"/>
    <property type="match status" value="1"/>
</dbReference>
<dbReference type="InterPro" id="IPR000559">
    <property type="entry name" value="Formate_THF_ligase"/>
</dbReference>
<keyword evidence="3" id="KW-0547">Nucleotide-binding</keyword>
<evidence type="ECO:0000313" key="5">
    <source>
        <dbReference type="EMBL" id="QQM68010.1"/>
    </source>
</evidence>